<gene>
    <name evidence="2" type="ORF">C5167_038775</name>
</gene>
<feature type="region of interest" description="Disordered" evidence="1">
    <location>
        <begin position="16"/>
        <end position="36"/>
    </location>
</feature>
<evidence type="ECO:0000313" key="3">
    <source>
        <dbReference type="Proteomes" id="UP000316621"/>
    </source>
</evidence>
<feature type="compositionally biased region" description="Basic and acidic residues" evidence="1">
    <location>
        <begin position="25"/>
        <end position="36"/>
    </location>
</feature>
<name>A0A4Y7IA62_PAPSO</name>
<evidence type="ECO:0000313" key="2">
    <source>
        <dbReference type="EMBL" id="RZC45817.1"/>
    </source>
</evidence>
<keyword evidence="3" id="KW-1185">Reference proteome</keyword>
<dbReference type="AlphaFoldDB" id="A0A4Y7IA62"/>
<sequence>MKYISPSEFSEYIQVGGGRNVGGSKNKESATRGHNI</sequence>
<dbReference type="EMBL" id="CM010715">
    <property type="protein sequence ID" value="RZC45817.1"/>
    <property type="molecule type" value="Genomic_DNA"/>
</dbReference>
<organism evidence="2 3">
    <name type="scientific">Papaver somniferum</name>
    <name type="common">Opium poppy</name>
    <dbReference type="NCBI Taxonomy" id="3469"/>
    <lineage>
        <taxon>Eukaryota</taxon>
        <taxon>Viridiplantae</taxon>
        <taxon>Streptophyta</taxon>
        <taxon>Embryophyta</taxon>
        <taxon>Tracheophyta</taxon>
        <taxon>Spermatophyta</taxon>
        <taxon>Magnoliopsida</taxon>
        <taxon>Ranunculales</taxon>
        <taxon>Papaveraceae</taxon>
        <taxon>Papaveroideae</taxon>
        <taxon>Papaver</taxon>
    </lineage>
</organism>
<protein>
    <submittedName>
        <fullName evidence="2">Uncharacterized protein</fullName>
    </submittedName>
</protein>
<accession>A0A4Y7IA62</accession>
<proteinExistence type="predicted"/>
<dbReference type="Proteomes" id="UP000316621">
    <property type="component" value="Chromosome 1"/>
</dbReference>
<dbReference type="Gramene" id="RZC45817">
    <property type="protein sequence ID" value="RZC45817"/>
    <property type="gene ID" value="C5167_038775"/>
</dbReference>
<reference evidence="2 3" key="1">
    <citation type="journal article" date="2018" name="Science">
        <title>The opium poppy genome and morphinan production.</title>
        <authorList>
            <person name="Guo L."/>
            <person name="Winzer T."/>
            <person name="Yang X."/>
            <person name="Li Y."/>
            <person name="Ning Z."/>
            <person name="He Z."/>
            <person name="Teodor R."/>
            <person name="Lu Y."/>
            <person name="Bowser T.A."/>
            <person name="Graham I.A."/>
            <person name="Ye K."/>
        </authorList>
    </citation>
    <scope>NUCLEOTIDE SEQUENCE [LARGE SCALE GENOMIC DNA]</scope>
    <source>
        <strain evidence="3">cv. HN1</strain>
        <tissue evidence="2">Leaves</tissue>
    </source>
</reference>
<evidence type="ECO:0000256" key="1">
    <source>
        <dbReference type="SAM" id="MobiDB-lite"/>
    </source>
</evidence>